<reference evidence="3 4" key="1">
    <citation type="submission" date="2013-03" db="EMBL/GenBank/DDBJ databases">
        <title>The Genome Sequence of Cladophialophora psammophila CBS 110553.</title>
        <authorList>
            <consortium name="The Broad Institute Genomics Platform"/>
            <person name="Cuomo C."/>
            <person name="de Hoog S."/>
            <person name="Gorbushina A."/>
            <person name="Walker B."/>
            <person name="Young S.K."/>
            <person name="Zeng Q."/>
            <person name="Gargeya S."/>
            <person name="Fitzgerald M."/>
            <person name="Haas B."/>
            <person name="Abouelleil A."/>
            <person name="Allen A.W."/>
            <person name="Alvarado L."/>
            <person name="Arachchi H.M."/>
            <person name="Berlin A.M."/>
            <person name="Chapman S.B."/>
            <person name="Gainer-Dewar J."/>
            <person name="Goldberg J."/>
            <person name="Griggs A."/>
            <person name="Gujja S."/>
            <person name="Hansen M."/>
            <person name="Howarth C."/>
            <person name="Imamovic A."/>
            <person name="Ireland A."/>
            <person name="Larimer J."/>
            <person name="McCowan C."/>
            <person name="Murphy C."/>
            <person name="Pearson M."/>
            <person name="Poon T.W."/>
            <person name="Priest M."/>
            <person name="Roberts A."/>
            <person name="Saif S."/>
            <person name="Shea T."/>
            <person name="Sisk P."/>
            <person name="Sykes S."/>
            <person name="Wortman J."/>
            <person name="Nusbaum C."/>
            <person name="Birren B."/>
        </authorList>
    </citation>
    <scope>NUCLEOTIDE SEQUENCE [LARGE SCALE GENOMIC DNA]</scope>
    <source>
        <strain evidence="3 4">CBS 110553</strain>
    </source>
</reference>
<feature type="region of interest" description="Disordered" evidence="1">
    <location>
        <begin position="197"/>
        <end position="216"/>
    </location>
</feature>
<dbReference type="InterPro" id="IPR018838">
    <property type="entry name" value="ZGRF1-like_N"/>
</dbReference>
<keyword evidence="4" id="KW-1185">Reference proteome</keyword>
<dbReference type="GO" id="GO:0005634">
    <property type="term" value="C:nucleus"/>
    <property type="evidence" value="ECO:0007669"/>
    <property type="project" value="TreeGrafter"/>
</dbReference>
<comment type="caution">
    <text evidence="3">The sequence shown here is derived from an EMBL/GenBank/DDBJ whole genome shotgun (WGS) entry which is preliminary data.</text>
</comment>
<feature type="region of interest" description="Disordered" evidence="1">
    <location>
        <begin position="493"/>
        <end position="524"/>
    </location>
</feature>
<dbReference type="RefSeq" id="XP_007743315.1">
    <property type="nucleotide sequence ID" value="XM_007745125.1"/>
</dbReference>
<dbReference type="PANTHER" id="PTHR28535:SF1">
    <property type="entry name" value="PROTEIN ZGRF1"/>
    <property type="match status" value="1"/>
</dbReference>
<evidence type="ECO:0000313" key="3">
    <source>
        <dbReference type="EMBL" id="EXJ72017.1"/>
    </source>
</evidence>
<dbReference type="PANTHER" id="PTHR28535">
    <property type="entry name" value="ZINC FINGER GRF-TYPE CONTAINING 1"/>
    <property type="match status" value="1"/>
</dbReference>
<dbReference type="OrthoDB" id="6513042at2759"/>
<organism evidence="3 4">
    <name type="scientific">Cladophialophora psammophila CBS 110553</name>
    <dbReference type="NCBI Taxonomy" id="1182543"/>
    <lineage>
        <taxon>Eukaryota</taxon>
        <taxon>Fungi</taxon>
        <taxon>Dikarya</taxon>
        <taxon>Ascomycota</taxon>
        <taxon>Pezizomycotina</taxon>
        <taxon>Eurotiomycetes</taxon>
        <taxon>Chaetothyriomycetidae</taxon>
        <taxon>Chaetothyriales</taxon>
        <taxon>Herpotrichiellaceae</taxon>
        <taxon>Cladophialophora</taxon>
    </lineage>
</organism>
<dbReference type="Proteomes" id="UP000019471">
    <property type="component" value="Unassembled WGS sequence"/>
</dbReference>
<name>W9WUZ2_9EURO</name>
<feature type="compositionally biased region" description="Basic residues" evidence="1">
    <location>
        <begin position="295"/>
        <end position="304"/>
    </location>
</feature>
<dbReference type="GeneID" id="19189242"/>
<sequence>MDTLTSTHRGFGPASLTVAPTQNTAPVHEFRCLYTRDLHKKAKKWHDGSLRFHTFNRRVMVYDDAKNYIGDLHYRQEGEFAEGVEIQLDRGVMVEVGERLGETQTDLAPILERSRPEKPALPPRQATVLANRPLSTGPSQRPKSLLEVLGPSQGRLGRARLPVHSPFEQRWSSSRVGPVESPRKRLRLDSDKENYFDHVHHPVRPGRPRLPQPMQPSQTVLQTARRGGAPTECEGLIELSSDEEPTSKRPPTKPMRLGTGPGECQKGSPEKQWLTPELSCPSPTALAQVGYSKVKPSKGRRKRSSPPGNPKKSTNGESLNAFPPPVAHRSRLLIGQPRPRPQLTCLLPFSKGTSRPQTLEGSCQLSPQKSISTCCPREEEASLLSKHVARASVDDGRQPIQIPCSGQSSAHELVQDDNIDSSPLFIPEQNSAQNSPSPRPLPTQEEFPFPASDNSELCQSLPKSSGPLSAITDPVTVPAQQLQMDVRAAVHDECPPPNPPLMAHSQSPNQPVLSPGRPDSLDTRPFRRVLSENDALENDTFTLMPEHAVPQPRSLLPVLSNLAARRSLAKSESPSKLQRCASDTNAVDRDNQPMGGLTEEGSDGPKGPWTADEAFLLFDWWPAAVEKPVYWKDEMERVLPRDIPAAVPNVRAGITTARQFLFLRNDVNVL</sequence>
<dbReference type="GO" id="GO:0006302">
    <property type="term" value="P:double-strand break repair"/>
    <property type="evidence" value="ECO:0007669"/>
    <property type="project" value="TreeGrafter"/>
</dbReference>
<dbReference type="HOGENOM" id="CLU_413333_0_0_1"/>
<evidence type="ECO:0000259" key="2">
    <source>
        <dbReference type="Pfam" id="PF10382"/>
    </source>
</evidence>
<dbReference type="Pfam" id="PF10382">
    <property type="entry name" value="ZGRF1-like_N"/>
    <property type="match status" value="1"/>
</dbReference>
<evidence type="ECO:0000256" key="1">
    <source>
        <dbReference type="SAM" id="MobiDB-lite"/>
    </source>
</evidence>
<feature type="region of interest" description="Disordered" evidence="1">
    <location>
        <begin position="567"/>
        <end position="608"/>
    </location>
</feature>
<protein>
    <recommendedName>
        <fullName evidence="2">5'-3' DNA helicase ZGRF1-like N-terminal domain-containing protein</fullName>
    </recommendedName>
</protein>
<accession>W9WUZ2</accession>
<dbReference type="AlphaFoldDB" id="W9WUZ2"/>
<feature type="compositionally biased region" description="Polar residues" evidence="1">
    <location>
        <begin position="452"/>
        <end position="465"/>
    </location>
</feature>
<feature type="region of interest" description="Disordered" evidence="1">
    <location>
        <begin position="420"/>
        <end position="465"/>
    </location>
</feature>
<dbReference type="eggNOG" id="ENOG502SEDR">
    <property type="taxonomic scope" value="Eukaryota"/>
</dbReference>
<gene>
    <name evidence="3" type="ORF">A1O5_04520</name>
</gene>
<evidence type="ECO:0000313" key="4">
    <source>
        <dbReference type="Proteomes" id="UP000019471"/>
    </source>
</evidence>
<feature type="domain" description="5'-3' DNA helicase ZGRF1-like N-terminal" evidence="2">
    <location>
        <begin position="27"/>
        <end position="107"/>
    </location>
</feature>
<feature type="region of interest" description="Disordered" evidence="1">
    <location>
        <begin position="236"/>
        <end position="324"/>
    </location>
</feature>
<dbReference type="EMBL" id="AMGX01000006">
    <property type="protein sequence ID" value="EXJ72017.1"/>
    <property type="molecule type" value="Genomic_DNA"/>
</dbReference>
<dbReference type="GO" id="GO:0035861">
    <property type="term" value="C:site of double-strand break"/>
    <property type="evidence" value="ECO:0007669"/>
    <property type="project" value="TreeGrafter"/>
</dbReference>
<feature type="compositionally biased region" description="Polar residues" evidence="1">
    <location>
        <begin position="570"/>
        <end position="585"/>
    </location>
</feature>
<dbReference type="InterPro" id="IPR052800">
    <property type="entry name" value="DNA_Repair_Helicase_ZGRF1"/>
</dbReference>
<dbReference type="STRING" id="1182543.W9WUZ2"/>
<proteinExistence type="predicted"/>